<proteinExistence type="predicted"/>
<reference evidence="2 3" key="2">
    <citation type="submission" date="2019-11" db="EMBL/GenBank/DDBJ databases">
        <authorList>
            <person name="Lu H."/>
        </authorList>
    </citation>
    <scope>NUCLEOTIDE SEQUENCE [LARGE SCALE GENOMIC DNA]</scope>
    <source>
        <strain evidence="2 3">FIM1</strain>
    </source>
</reference>
<reference evidence="2 3" key="1">
    <citation type="submission" date="2016-03" db="EMBL/GenBank/DDBJ databases">
        <title>How can Kluyveromyces marxianus grow so fast - potential evolutionary course in Saccharomyces Complex revealed by comparative genomics.</title>
        <authorList>
            <person name="Mo W."/>
            <person name="Lu W."/>
            <person name="Yang X."/>
            <person name="Qi J."/>
            <person name="Lv H."/>
        </authorList>
    </citation>
    <scope>NUCLEOTIDE SEQUENCE [LARGE SCALE GENOMIC DNA]</scope>
    <source>
        <strain evidence="2 3">FIM1</strain>
    </source>
</reference>
<gene>
    <name evidence="2" type="primary">FMP16</name>
    <name evidence="2" type="ORF">FIM1_879</name>
</gene>
<keyword evidence="3" id="KW-1185">Reference proteome</keyword>
<dbReference type="Proteomes" id="UP000422736">
    <property type="component" value="Chromosome 2"/>
</dbReference>
<feature type="compositionally biased region" description="Basic and acidic residues" evidence="1">
    <location>
        <begin position="32"/>
        <end position="64"/>
    </location>
</feature>
<feature type="region of interest" description="Disordered" evidence="1">
    <location>
        <begin position="28"/>
        <end position="89"/>
    </location>
</feature>
<evidence type="ECO:0000256" key="1">
    <source>
        <dbReference type="SAM" id="MobiDB-lite"/>
    </source>
</evidence>
<organism evidence="2 3">
    <name type="scientific">Kluyveromyces marxianus</name>
    <name type="common">Yeast</name>
    <name type="synonym">Candida kefyr</name>
    <dbReference type="NCBI Taxonomy" id="4911"/>
    <lineage>
        <taxon>Eukaryota</taxon>
        <taxon>Fungi</taxon>
        <taxon>Dikarya</taxon>
        <taxon>Ascomycota</taxon>
        <taxon>Saccharomycotina</taxon>
        <taxon>Saccharomycetes</taxon>
        <taxon>Saccharomycetales</taxon>
        <taxon>Saccharomycetaceae</taxon>
        <taxon>Kluyveromyces</taxon>
    </lineage>
</organism>
<evidence type="ECO:0000313" key="2">
    <source>
        <dbReference type="EMBL" id="QGN14223.1"/>
    </source>
</evidence>
<name>A0ABX6EPN0_KLUMA</name>
<dbReference type="EMBL" id="CP015055">
    <property type="protein sequence ID" value="QGN14223.1"/>
    <property type="molecule type" value="Genomic_DNA"/>
</dbReference>
<sequence length="89" mass="10230">MLSFSKTIQSPVLSKTFARGFSSSVLVRTKHASKDPEQRMFDRNKKKLEKLEREGHELEKDLKRPGVNSLKKKGERAQIEQGRPDDGVY</sequence>
<protein>
    <submittedName>
        <fullName evidence="2">Protein FMP16</fullName>
    </submittedName>
</protein>
<feature type="compositionally biased region" description="Basic and acidic residues" evidence="1">
    <location>
        <begin position="75"/>
        <end position="89"/>
    </location>
</feature>
<evidence type="ECO:0000313" key="3">
    <source>
        <dbReference type="Proteomes" id="UP000422736"/>
    </source>
</evidence>
<accession>A0ABX6EPN0</accession>